<evidence type="ECO:0000259" key="3">
    <source>
        <dbReference type="PROSITE" id="PS50977"/>
    </source>
</evidence>
<dbReference type="Proteomes" id="UP000292118">
    <property type="component" value="Chromosome"/>
</dbReference>
<dbReference type="PROSITE" id="PS50977">
    <property type="entry name" value="HTH_TETR_2"/>
    <property type="match status" value="1"/>
</dbReference>
<gene>
    <name evidence="4" type="ORF">ET471_00310</name>
</gene>
<dbReference type="OrthoDB" id="9816296at2"/>
<evidence type="ECO:0000313" key="4">
    <source>
        <dbReference type="EMBL" id="QAY68676.1"/>
    </source>
</evidence>
<keyword evidence="5" id="KW-1185">Reference proteome</keyword>
<dbReference type="Gene3D" id="1.10.357.10">
    <property type="entry name" value="Tetracycline Repressor, domain 2"/>
    <property type="match status" value="1"/>
</dbReference>
<sequence length="199" mass="21132">MGRPSVAAERTAQILDAVGRCVARFGLEGLTLEHVAREAGLSRSHVRHYAGNKAELVARFRARLVERYSAPDLARAAALGLTPTEYVVHVMFDQAPDLDADASVDAVVAAARFDDALRAEVHAVYAGLEAFVAAALAADRPGWPAERVAATAAQVVALEYGHWTMAALGLASARTPAARDLARRLLDLPPTTATQENPT</sequence>
<dbReference type="InterPro" id="IPR001647">
    <property type="entry name" value="HTH_TetR"/>
</dbReference>
<dbReference type="AlphaFoldDB" id="A0A4P6F0G5"/>
<evidence type="ECO:0000256" key="2">
    <source>
        <dbReference type="PROSITE-ProRule" id="PRU00335"/>
    </source>
</evidence>
<organism evidence="4 5">
    <name type="scientific">Xylanimonas protaetiae</name>
    <dbReference type="NCBI Taxonomy" id="2509457"/>
    <lineage>
        <taxon>Bacteria</taxon>
        <taxon>Bacillati</taxon>
        <taxon>Actinomycetota</taxon>
        <taxon>Actinomycetes</taxon>
        <taxon>Micrococcales</taxon>
        <taxon>Promicromonosporaceae</taxon>
        <taxon>Xylanimonas</taxon>
    </lineage>
</organism>
<reference evidence="4 5" key="1">
    <citation type="submission" date="2019-01" db="EMBL/GenBank/DDBJ databases">
        <title>Genome sequencing of strain FW10M-9.</title>
        <authorList>
            <person name="Heo J."/>
            <person name="Kim S.-J."/>
            <person name="Kim J.-S."/>
            <person name="Hong S.-B."/>
            <person name="Kwon S.-W."/>
        </authorList>
    </citation>
    <scope>NUCLEOTIDE SEQUENCE [LARGE SCALE GENOMIC DNA]</scope>
    <source>
        <strain evidence="4 5">FW10M-9</strain>
    </source>
</reference>
<dbReference type="SUPFAM" id="SSF46689">
    <property type="entry name" value="Homeodomain-like"/>
    <property type="match status" value="1"/>
</dbReference>
<dbReference type="InterPro" id="IPR009057">
    <property type="entry name" value="Homeodomain-like_sf"/>
</dbReference>
<proteinExistence type="predicted"/>
<dbReference type="Pfam" id="PF00440">
    <property type="entry name" value="TetR_N"/>
    <property type="match status" value="1"/>
</dbReference>
<dbReference type="EMBL" id="CP035493">
    <property type="protein sequence ID" value="QAY68676.1"/>
    <property type="molecule type" value="Genomic_DNA"/>
</dbReference>
<accession>A0A4P6F0G5</accession>
<name>A0A4P6F0G5_9MICO</name>
<evidence type="ECO:0000313" key="5">
    <source>
        <dbReference type="Proteomes" id="UP000292118"/>
    </source>
</evidence>
<evidence type="ECO:0000256" key="1">
    <source>
        <dbReference type="ARBA" id="ARBA00023125"/>
    </source>
</evidence>
<dbReference type="GO" id="GO:0003677">
    <property type="term" value="F:DNA binding"/>
    <property type="evidence" value="ECO:0007669"/>
    <property type="project" value="UniProtKB-UniRule"/>
</dbReference>
<dbReference type="RefSeq" id="WP_129186079.1">
    <property type="nucleotide sequence ID" value="NZ_CP035493.1"/>
</dbReference>
<dbReference type="KEGG" id="xya:ET471_00310"/>
<feature type="domain" description="HTH tetR-type" evidence="3">
    <location>
        <begin position="8"/>
        <end position="68"/>
    </location>
</feature>
<keyword evidence="1 2" id="KW-0238">DNA-binding</keyword>
<feature type="DNA-binding region" description="H-T-H motif" evidence="2">
    <location>
        <begin position="31"/>
        <end position="50"/>
    </location>
</feature>
<protein>
    <submittedName>
        <fullName evidence="4">TetR/AcrR family transcriptional regulator</fullName>
    </submittedName>
</protein>